<dbReference type="OrthoDB" id="7475241at2"/>
<dbReference type="AlphaFoldDB" id="A0A317DU43"/>
<proteinExistence type="predicted"/>
<gene>
    <name evidence="3" type="ORF">DKG74_19585</name>
</gene>
<sequence length="122" mass="11884">MRVAGFGFRSAATLHALLAAIEAAGGIAGVTHLATGADKAGAPVALALSRHLGLPLVPVPRAVLTTQGTATCSLRSVEATGAGSLAEAAALAVAGPGARLLRPRATSPDGMATAALAERPRS</sequence>
<evidence type="ECO:0000313" key="3">
    <source>
        <dbReference type="EMBL" id="PWR18161.1"/>
    </source>
</evidence>
<protein>
    <submittedName>
        <fullName evidence="3">Precorrin methylase</fullName>
    </submittedName>
</protein>
<dbReference type="Proteomes" id="UP000245461">
    <property type="component" value="Unassembled WGS sequence"/>
</dbReference>
<dbReference type="SUPFAM" id="SSF159664">
    <property type="entry name" value="CobE/GbiG C-terminal domain-like"/>
    <property type="match status" value="1"/>
</dbReference>
<organism evidence="3 4">
    <name type="scientific">Zavarzinia aquatilis</name>
    <dbReference type="NCBI Taxonomy" id="2211142"/>
    <lineage>
        <taxon>Bacteria</taxon>
        <taxon>Pseudomonadati</taxon>
        <taxon>Pseudomonadota</taxon>
        <taxon>Alphaproteobacteria</taxon>
        <taxon>Rhodospirillales</taxon>
        <taxon>Zavarziniaceae</taxon>
        <taxon>Zavarzinia</taxon>
    </lineage>
</organism>
<dbReference type="EMBL" id="QGLE01000016">
    <property type="protein sequence ID" value="PWR18161.1"/>
    <property type="molecule type" value="Genomic_DNA"/>
</dbReference>
<dbReference type="GO" id="GO:0032259">
    <property type="term" value="P:methylation"/>
    <property type="evidence" value="ECO:0007669"/>
    <property type="project" value="UniProtKB-KW"/>
</dbReference>
<evidence type="ECO:0000313" key="4">
    <source>
        <dbReference type="Proteomes" id="UP000245461"/>
    </source>
</evidence>
<keyword evidence="3" id="KW-0808">Transferase</keyword>
<dbReference type="RefSeq" id="WP_109907874.1">
    <property type="nucleotide sequence ID" value="NZ_QGLE01000016.1"/>
</dbReference>
<feature type="region of interest" description="Disordered" evidence="1">
    <location>
        <begin position="102"/>
        <end position="122"/>
    </location>
</feature>
<evidence type="ECO:0000259" key="2">
    <source>
        <dbReference type="Pfam" id="PF01890"/>
    </source>
</evidence>
<dbReference type="Pfam" id="PF01890">
    <property type="entry name" value="CbiG_C"/>
    <property type="match status" value="1"/>
</dbReference>
<evidence type="ECO:0000256" key="1">
    <source>
        <dbReference type="SAM" id="MobiDB-lite"/>
    </source>
</evidence>
<dbReference type="InterPro" id="IPR002750">
    <property type="entry name" value="CobE/GbiG_C"/>
</dbReference>
<feature type="domain" description="CobE/GbiG C-terminal" evidence="2">
    <location>
        <begin position="3"/>
        <end position="117"/>
    </location>
</feature>
<dbReference type="GO" id="GO:0008168">
    <property type="term" value="F:methyltransferase activity"/>
    <property type="evidence" value="ECO:0007669"/>
    <property type="project" value="UniProtKB-KW"/>
</dbReference>
<comment type="caution">
    <text evidence="3">The sequence shown here is derived from an EMBL/GenBank/DDBJ whole genome shotgun (WGS) entry which is preliminary data.</text>
</comment>
<reference evidence="3 4" key="1">
    <citation type="submission" date="2018-05" db="EMBL/GenBank/DDBJ databases">
        <title>Zavarzinia sp. HR-AS.</title>
        <authorList>
            <person name="Lee Y."/>
            <person name="Jeon C.O."/>
        </authorList>
    </citation>
    <scope>NUCLEOTIDE SEQUENCE [LARGE SCALE GENOMIC DNA]</scope>
    <source>
        <strain evidence="3 4">HR-AS</strain>
    </source>
</reference>
<keyword evidence="3" id="KW-0489">Methyltransferase</keyword>
<dbReference type="Gene3D" id="3.30.420.180">
    <property type="entry name" value="CobE/GbiG C-terminal domain"/>
    <property type="match status" value="1"/>
</dbReference>
<dbReference type="GO" id="GO:0009236">
    <property type="term" value="P:cobalamin biosynthetic process"/>
    <property type="evidence" value="ECO:0007669"/>
    <property type="project" value="InterPro"/>
</dbReference>
<accession>A0A317DU43</accession>
<keyword evidence="4" id="KW-1185">Reference proteome</keyword>
<name>A0A317DU43_9PROT</name>
<dbReference type="InterPro" id="IPR036518">
    <property type="entry name" value="CobE/GbiG_C_sf"/>
</dbReference>